<proteinExistence type="predicted"/>
<dbReference type="Proteomes" id="UP000272778">
    <property type="component" value="Unassembled WGS sequence"/>
</dbReference>
<comment type="caution">
    <text evidence="2">The sequence shown here is derived from an EMBL/GenBank/DDBJ whole genome shotgun (WGS) entry which is preliminary data.</text>
</comment>
<dbReference type="RefSeq" id="WP_124149003.1">
    <property type="nucleotide sequence ID" value="NZ_RQIS01000001.1"/>
</dbReference>
<protein>
    <submittedName>
        <fullName evidence="2">Uncharacterized protein</fullName>
    </submittedName>
</protein>
<gene>
    <name evidence="2" type="ORF">D1Y85_00040</name>
</gene>
<keyword evidence="3" id="KW-1185">Reference proteome</keyword>
<feature type="region of interest" description="Disordered" evidence="1">
    <location>
        <begin position="1"/>
        <end position="20"/>
    </location>
</feature>
<evidence type="ECO:0000256" key="1">
    <source>
        <dbReference type="SAM" id="MobiDB-lite"/>
    </source>
</evidence>
<organism evidence="2 3">
    <name type="scientific">Paraburkholderia dinghuensis</name>
    <dbReference type="NCBI Taxonomy" id="2305225"/>
    <lineage>
        <taxon>Bacteria</taxon>
        <taxon>Pseudomonadati</taxon>
        <taxon>Pseudomonadota</taxon>
        <taxon>Betaproteobacteria</taxon>
        <taxon>Burkholderiales</taxon>
        <taxon>Burkholderiaceae</taxon>
        <taxon>Paraburkholderia</taxon>
    </lineage>
</organism>
<accession>A0A3N6NKY2</accession>
<evidence type="ECO:0000313" key="2">
    <source>
        <dbReference type="EMBL" id="RQH09597.1"/>
    </source>
</evidence>
<dbReference type="AlphaFoldDB" id="A0A3N6NKY2"/>
<evidence type="ECO:0000313" key="3">
    <source>
        <dbReference type="Proteomes" id="UP000272778"/>
    </source>
</evidence>
<dbReference type="EMBL" id="RQIS01000001">
    <property type="protein sequence ID" value="RQH09597.1"/>
    <property type="molecule type" value="Genomic_DNA"/>
</dbReference>
<sequence>MPDHDDNPIPDGVDPDRGLEMKGKEQTMPVQYFSELPLFAGLSVDLRELVGNIEHHAGRRIAVERTEIGKMACDFDRHVAVIQVPDAGPPRVSSVFHELLHLKRYFVDGVPKLRRCGDEHRLDDETTQFECLDSQIEHLFIVPRELARYRNARGYWEVRVGAVLNDPGLADDVALVASEFVHRVLNGGVLSDAAQAQIQRRGLVDACNRFHQAADESKEAATLCLFETFELGREKLPRVCLDYFARPQEVPLASIKGAPVRARG</sequence>
<dbReference type="OrthoDB" id="9132812at2"/>
<name>A0A3N6NKY2_9BURK</name>
<reference evidence="2 3" key="1">
    <citation type="submission" date="2018-11" db="EMBL/GenBank/DDBJ databases">
        <title>Paraburkholderia sp. DHOA04, isolated from soil.</title>
        <authorList>
            <person name="Gao Z.-H."/>
            <person name="Qiu L.-H."/>
            <person name="Fu J.-C."/>
        </authorList>
    </citation>
    <scope>NUCLEOTIDE SEQUENCE [LARGE SCALE GENOMIC DNA]</scope>
    <source>
        <strain evidence="2 3">DHOA04</strain>
    </source>
</reference>